<evidence type="ECO:0000256" key="1">
    <source>
        <dbReference type="ARBA" id="ARBA00003217"/>
    </source>
</evidence>
<feature type="domain" description="Peptidase S11 D-Ala-D-Ala carboxypeptidase A C-terminal" evidence="14">
    <location>
        <begin position="277"/>
        <end position="367"/>
    </location>
</feature>
<evidence type="ECO:0000256" key="7">
    <source>
        <dbReference type="ARBA" id="ARBA00022729"/>
    </source>
</evidence>
<evidence type="ECO:0000256" key="9">
    <source>
        <dbReference type="ARBA" id="ARBA00022960"/>
    </source>
</evidence>
<dbReference type="InterPro" id="IPR012338">
    <property type="entry name" value="Beta-lactam/transpept-like"/>
</dbReference>
<dbReference type="Proteomes" id="UP001486565">
    <property type="component" value="Chromosome"/>
</dbReference>
<keyword evidence="11" id="KW-0961">Cell wall biogenesis/degradation</keyword>
<keyword evidence="10" id="KW-0573">Peptidoglycan synthesis</keyword>
<dbReference type="SUPFAM" id="SSF69189">
    <property type="entry name" value="Penicillin-binding protein associated domain"/>
    <property type="match status" value="1"/>
</dbReference>
<evidence type="ECO:0000313" key="16">
    <source>
        <dbReference type="Proteomes" id="UP001486565"/>
    </source>
</evidence>
<dbReference type="SUPFAM" id="SSF56601">
    <property type="entry name" value="beta-lactamase/transpeptidase-like"/>
    <property type="match status" value="1"/>
</dbReference>
<dbReference type="InterPro" id="IPR001967">
    <property type="entry name" value="Peptidase_S11_N"/>
</dbReference>
<dbReference type="Gene3D" id="3.40.710.10">
    <property type="entry name" value="DD-peptidase/beta-lactamase superfamily"/>
    <property type="match status" value="1"/>
</dbReference>
<evidence type="ECO:0000256" key="6">
    <source>
        <dbReference type="ARBA" id="ARBA00022670"/>
    </source>
</evidence>
<comment type="pathway">
    <text evidence="2">Cell wall biogenesis; peptidoglycan biosynthesis.</text>
</comment>
<keyword evidence="16" id="KW-1185">Reference proteome</keyword>
<organism evidence="15 16">
    <name type="scientific">Defluviitalea saccharophila</name>
    <dbReference type="NCBI Taxonomy" id="879970"/>
    <lineage>
        <taxon>Bacteria</taxon>
        <taxon>Bacillati</taxon>
        <taxon>Bacillota</taxon>
        <taxon>Clostridia</taxon>
        <taxon>Lachnospirales</taxon>
        <taxon>Defluviitaleaceae</taxon>
        <taxon>Defluviitalea</taxon>
    </lineage>
</organism>
<dbReference type="InterPro" id="IPR037167">
    <property type="entry name" value="Peptidase_S11_C_sf"/>
</dbReference>
<dbReference type="PANTHER" id="PTHR21581:SF33">
    <property type="entry name" value="D-ALANYL-D-ALANINE CARBOXYPEPTIDASE DACB"/>
    <property type="match status" value="1"/>
</dbReference>
<evidence type="ECO:0000259" key="14">
    <source>
        <dbReference type="SMART" id="SM00936"/>
    </source>
</evidence>
<evidence type="ECO:0000313" key="15">
    <source>
        <dbReference type="EMBL" id="WZL70543.1"/>
    </source>
</evidence>
<dbReference type="InterPro" id="IPR018044">
    <property type="entry name" value="Peptidase_S11"/>
</dbReference>
<dbReference type="InterPro" id="IPR015956">
    <property type="entry name" value="Peniciliin-bd_prot_C_sf"/>
</dbReference>
<evidence type="ECO:0000256" key="10">
    <source>
        <dbReference type="ARBA" id="ARBA00022984"/>
    </source>
</evidence>
<comment type="function">
    <text evidence="1">Removes C-terminal D-alanyl residues from sugar-peptide cell wall precursors.</text>
</comment>
<dbReference type="GO" id="GO:0004180">
    <property type="term" value="F:carboxypeptidase activity"/>
    <property type="evidence" value="ECO:0007669"/>
    <property type="project" value="UniProtKB-KW"/>
</dbReference>
<gene>
    <name evidence="15" type="ORF">QBE51_03165</name>
</gene>
<evidence type="ECO:0000256" key="4">
    <source>
        <dbReference type="ARBA" id="ARBA00012448"/>
    </source>
</evidence>
<comment type="similarity">
    <text evidence="3 13">Belongs to the peptidase S11 family.</text>
</comment>
<keyword evidence="8 15" id="KW-0378">Hydrolase</keyword>
<dbReference type="Gene3D" id="2.60.410.10">
    <property type="entry name" value="D-Ala-D-Ala carboxypeptidase, C-terminal domain"/>
    <property type="match status" value="1"/>
</dbReference>
<keyword evidence="9" id="KW-0133">Cell shape</keyword>
<dbReference type="InterPro" id="IPR012907">
    <property type="entry name" value="Peptidase_S11_C"/>
</dbReference>
<reference evidence="15 16" key="1">
    <citation type="submission" date="2023-03" db="EMBL/GenBank/DDBJ databases">
        <title>Novel Species.</title>
        <authorList>
            <person name="Ma S."/>
        </authorList>
    </citation>
    <scope>NUCLEOTIDE SEQUENCE [LARGE SCALE GENOMIC DNA]</scope>
    <source>
        <strain evidence="15 16">LIND6LT2</strain>
    </source>
</reference>
<keyword evidence="5 15" id="KW-0121">Carboxypeptidase</keyword>
<evidence type="ECO:0000256" key="8">
    <source>
        <dbReference type="ARBA" id="ARBA00022801"/>
    </source>
</evidence>
<protein>
    <recommendedName>
        <fullName evidence="4">serine-type D-Ala-D-Ala carboxypeptidase</fullName>
        <ecNumber evidence="4">3.4.16.4</ecNumber>
    </recommendedName>
</protein>
<dbReference type="EC" id="3.4.16.4" evidence="4"/>
<comment type="catalytic activity">
    <reaction evidence="12">
        <text>Preferential cleavage: (Ac)2-L-Lys-D-Ala-|-D-Ala. Also transpeptidation of peptidyl-alanyl moieties that are N-acyl substituents of D-alanine.</text>
        <dbReference type="EC" id="3.4.16.4"/>
    </reaction>
</comment>
<sequence>MYKKILSFTLSIILFFSFSIPVYGAKSNEPKVEAQAAILIEADTGRILWEKNAHEPKAMASTTKIMTCILALESGMLDDVVTVSKRAARAPEVKLRLKAGEKQRLEDLLYALMMKSSNDAAVAIAEHISGSVEAFCEKMTQKARELGAKNTVFKTPNGLDANGHQSTAYDLALITRYAMKNPKFVEIINTKQITIPQEGNYRSYYLSNTNRFLNEYPGANGVKTGYTGKAGYCFVGAAKQNGMQLISVVLASGWGARGKEQKWVDTKRLMNYGFKYYKKVCLLEKNKLLKTIPVERAKETSVSLYSGKDIFTTLNEEERSKVQIKIDAPQSVEAPITKGQKLGTVQVSIGNELIGTVPLVADRNIERHDFPTSLKKVLNNWLKLTKYGIIIGEKE</sequence>
<dbReference type="Pfam" id="PF07943">
    <property type="entry name" value="PBP5_C"/>
    <property type="match status" value="1"/>
</dbReference>
<dbReference type="PRINTS" id="PR00725">
    <property type="entry name" value="DADACBPTASE1"/>
</dbReference>
<dbReference type="Pfam" id="PF00768">
    <property type="entry name" value="Peptidase_S11"/>
    <property type="match status" value="1"/>
</dbReference>
<evidence type="ECO:0000256" key="13">
    <source>
        <dbReference type="RuleBase" id="RU004016"/>
    </source>
</evidence>
<dbReference type="PANTHER" id="PTHR21581">
    <property type="entry name" value="D-ALANYL-D-ALANINE CARBOXYPEPTIDASE"/>
    <property type="match status" value="1"/>
</dbReference>
<name>A0ABZ2Y5B5_9FIRM</name>
<keyword evidence="6" id="KW-0645">Protease</keyword>
<evidence type="ECO:0000256" key="3">
    <source>
        <dbReference type="ARBA" id="ARBA00007164"/>
    </source>
</evidence>
<accession>A0ABZ2Y5B5</accession>
<dbReference type="EMBL" id="CP121687">
    <property type="protein sequence ID" value="WZL70543.1"/>
    <property type="molecule type" value="Genomic_DNA"/>
</dbReference>
<evidence type="ECO:0000256" key="2">
    <source>
        <dbReference type="ARBA" id="ARBA00004752"/>
    </source>
</evidence>
<keyword evidence="7" id="KW-0732">Signal</keyword>
<evidence type="ECO:0000256" key="12">
    <source>
        <dbReference type="ARBA" id="ARBA00034000"/>
    </source>
</evidence>
<dbReference type="RefSeq" id="WP_341877508.1">
    <property type="nucleotide sequence ID" value="NZ_CP121687.1"/>
</dbReference>
<evidence type="ECO:0000256" key="5">
    <source>
        <dbReference type="ARBA" id="ARBA00022645"/>
    </source>
</evidence>
<dbReference type="SMART" id="SM00936">
    <property type="entry name" value="PBP5_C"/>
    <property type="match status" value="1"/>
</dbReference>
<evidence type="ECO:0000256" key="11">
    <source>
        <dbReference type="ARBA" id="ARBA00023316"/>
    </source>
</evidence>
<proteinExistence type="inferred from homology"/>